<sequence length="177" mass="20262">MLKSVVREDSQLLADWLGDPDFAGSFLNVWPVSREQWEGMLSHPWDARTDGMFLILASEGGEPMGLVGYFNPFTRTDLFQGLEIWAQVHPRFRQRRIAVTACRLLISRLFSTLPVERIQATVTVGNDAPCHVAHLLGMQREGICRSITLLNGRYADMYLYSILRSDWRSEAEYLQAR</sequence>
<dbReference type="EC" id="2.-.-.-" evidence="2"/>
<gene>
    <name evidence="2" type="ORF">SYV04_42500</name>
</gene>
<organism evidence="2 3">
    <name type="scientific">Hyalangium rubrum</name>
    <dbReference type="NCBI Taxonomy" id="3103134"/>
    <lineage>
        <taxon>Bacteria</taxon>
        <taxon>Pseudomonadati</taxon>
        <taxon>Myxococcota</taxon>
        <taxon>Myxococcia</taxon>
        <taxon>Myxococcales</taxon>
        <taxon>Cystobacterineae</taxon>
        <taxon>Archangiaceae</taxon>
        <taxon>Hyalangium</taxon>
    </lineage>
</organism>
<dbReference type="PANTHER" id="PTHR43441">
    <property type="entry name" value="RIBOSOMAL-PROTEIN-SERINE ACETYLTRANSFERASE"/>
    <property type="match status" value="1"/>
</dbReference>
<name>A0ABU5HI50_9BACT</name>
<dbReference type="Proteomes" id="UP001291309">
    <property type="component" value="Unassembled WGS sequence"/>
</dbReference>
<dbReference type="PROSITE" id="PS51186">
    <property type="entry name" value="GNAT"/>
    <property type="match status" value="1"/>
</dbReference>
<accession>A0ABU5HI50</accession>
<dbReference type="Pfam" id="PF13302">
    <property type="entry name" value="Acetyltransf_3"/>
    <property type="match status" value="1"/>
</dbReference>
<dbReference type="Gene3D" id="3.40.630.30">
    <property type="match status" value="1"/>
</dbReference>
<evidence type="ECO:0000313" key="3">
    <source>
        <dbReference type="Proteomes" id="UP001291309"/>
    </source>
</evidence>
<keyword evidence="3" id="KW-1185">Reference proteome</keyword>
<dbReference type="InterPro" id="IPR000182">
    <property type="entry name" value="GNAT_dom"/>
</dbReference>
<dbReference type="EMBL" id="JAXIVS010000028">
    <property type="protein sequence ID" value="MDY7233135.1"/>
    <property type="molecule type" value="Genomic_DNA"/>
</dbReference>
<dbReference type="InterPro" id="IPR051908">
    <property type="entry name" value="Ribosomal_N-acetyltransferase"/>
</dbReference>
<dbReference type="SUPFAM" id="SSF55729">
    <property type="entry name" value="Acyl-CoA N-acyltransferases (Nat)"/>
    <property type="match status" value="1"/>
</dbReference>
<protein>
    <submittedName>
        <fullName evidence="2">GNAT family protein</fullName>
        <ecNumber evidence="2">2.-.-.-</ecNumber>
    </submittedName>
</protein>
<dbReference type="RefSeq" id="WP_321551846.1">
    <property type="nucleotide sequence ID" value="NZ_JAXIVS010000028.1"/>
</dbReference>
<dbReference type="InterPro" id="IPR016181">
    <property type="entry name" value="Acyl_CoA_acyltransferase"/>
</dbReference>
<keyword evidence="2" id="KW-0808">Transferase</keyword>
<dbReference type="PANTHER" id="PTHR43441:SF2">
    <property type="entry name" value="FAMILY ACETYLTRANSFERASE, PUTATIVE (AFU_ORTHOLOGUE AFUA_7G00850)-RELATED"/>
    <property type="match status" value="1"/>
</dbReference>
<proteinExistence type="predicted"/>
<feature type="domain" description="N-acetyltransferase" evidence="1">
    <location>
        <begin position="1"/>
        <end position="165"/>
    </location>
</feature>
<evidence type="ECO:0000259" key="1">
    <source>
        <dbReference type="PROSITE" id="PS51186"/>
    </source>
</evidence>
<comment type="caution">
    <text evidence="2">The sequence shown here is derived from an EMBL/GenBank/DDBJ whole genome shotgun (WGS) entry which is preliminary data.</text>
</comment>
<reference evidence="2 3" key="1">
    <citation type="submission" date="2023-12" db="EMBL/GenBank/DDBJ databases">
        <title>the genome sequence of Hyalangium sp. s54d21.</title>
        <authorList>
            <person name="Zhang X."/>
        </authorList>
    </citation>
    <scope>NUCLEOTIDE SEQUENCE [LARGE SCALE GENOMIC DNA]</scope>
    <source>
        <strain evidence="3">s54d21</strain>
    </source>
</reference>
<evidence type="ECO:0000313" key="2">
    <source>
        <dbReference type="EMBL" id="MDY7233135.1"/>
    </source>
</evidence>
<dbReference type="GO" id="GO:0016740">
    <property type="term" value="F:transferase activity"/>
    <property type="evidence" value="ECO:0007669"/>
    <property type="project" value="UniProtKB-KW"/>
</dbReference>